<gene>
    <name evidence="8" type="ORF">A2531_01625</name>
</gene>
<dbReference type="Pfam" id="PF02388">
    <property type="entry name" value="FemAB"/>
    <property type="match status" value="2"/>
</dbReference>
<dbReference type="AlphaFoldDB" id="A0A1F5TM31"/>
<dbReference type="GO" id="GO:0016747">
    <property type="term" value="F:acyltransferase activity, transferring groups other than amino-acyl groups"/>
    <property type="evidence" value="ECO:0007669"/>
    <property type="project" value="InterPro"/>
</dbReference>
<evidence type="ECO:0000256" key="2">
    <source>
        <dbReference type="ARBA" id="ARBA00022679"/>
    </source>
</evidence>
<reference evidence="8 9" key="1">
    <citation type="journal article" date="2016" name="Nat. Commun.">
        <title>Thousands of microbial genomes shed light on interconnected biogeochemical processes in an aquifer system.</title>
        <authorList>
            <person name="Anantharaman K."/>
            <person name="Brown C.T."/>
            <person name="Hug L.A."/>
            <person name="Sharon I."/>
            <person name="Castelle C.J."/>
            <person name="Probst A.J."/>
            <person name="Thomas B.C."/>
            <person name="Singh A."/>
            <person name="Wilkins M.J."/>
            <person name="Karaoz U."/>
            <person name="Brodie E.L."/>
            <person name="Williams K.H."/>
            <person name="Hubbard S.S."/>
            <person name="Banfield J.F."/>
        </authorList>
    </citation>
    <scope>NUCLEOTIDE SEQUENCE [LARGE SCALE GENOMIC DNA]</scope>
</reference>
<proteinExistence type="inferred from homology"/>
<dbReference type="Gene3D" id="3.40.630.30">
    <property type="match status" value="2"/>
</dbReference>
<keyword evidence="6" id="KW-0961">Cell wall biogenesis/degradation</keyword>
<dbReference type="GO" id="GO:0008360">
    <property type="term" value="P:regulation of cell shape"/>
    <property type="evidence" value="ECO:0007669"/>
    <property type="project" value="UniProtKB-KW"/>
</dbReference>
<evidence type="ECO:0000313" key="9">
    <source>
        <dbReference type="Proteomes" id="UP000177579"/>
    </source>
</evidence>
<evidence type="ECO:0000313" key="8">
    <source>
        <dbReference type="EMBL" id="OGF39909.1"/>
    </source>
</evidence>
<comment type="similarity">
    <text evidence="1">Belongs to the FemABX family.</text>
</comment>
<evidence type="ECO:0000256" key="1">
    <source>
        <dbReference type="ARBA" id="ARBA00009943"/>
    </source>
</evidence>
<dbReference type="InterPro" id="IPR003447">
    <property type="entry name" value="FEMABX"/>
</dbReference>
<accession>A0A1F5TM31</accession>
<dbReference type="GO" id="GO:0071555">
    <property type="term" value="P:cell wall organization"/>
    <property type="evidence" value="ECO:0007669"/>
    <property type="project" value="UniProtKB-KW"/>
</dbReference>
<keyword evidence="4" id="KW-0573">Peptidoglycan synthesis</keyword>
<protein>
    <recommendedName>
        <fullName evidence="7">N-acetyltransferase domain-containing protein</fullName>
    </recommendedName>
</protein>
<keyword evidence="3" id="KW-0133">Cell shape</keyword>
<dbReference type="PROSITE" id="PS51186">
    <property type="entry name" value="GNAT"/>
    <property type="match status" value="1"/>
</dbReference>
<dbReference type="InterPro" id="IPR000182">
    <property type="entry name" value="GNAT_dom"/>
</dbReference>
<name>A0A1F5TM31_9BACT</name>
<dbReference type="GO" id="GO:0009252">
    <property type="term" value="P:peptidoglycan biosynthetic process"/>
    <property type="evidence" value="ECO:0007669"/>
    <property type="project" value="UniProtKB-KW"/>
</dbReference>
<keyword evidence="5" id="KW-0012">Acyltransferase</keyword>
<evidence type="ECO:0000256" key="5">
    <source>
        <dbReference type="ARBA" id="ARBA00023315"/>
    </source>
</evidence>
<dbReference type="InterPro" id="IPR050644">
    <property type="entry name" value="PG_Glycine_Bridge_Synth"/>
</dbReference>
<feature type="domain" description="N-acetyltransferase" evidence="7">
    <location>
        <begin position="170"/>
        <end position="321"/>
    </location>
</feature>
<dbReference type="PANTHER" id="PTHR36174">
    <property type="entry name" value="LIPID II:GLYCINE GLYCYLTRANSFERASE"/>
    <property type="match status" value="1"/>
</dbReference>
<dbReference type="InterPro" id="IPR016181">
    <property type="entry name" value="Acyl_CoA_acyltransferase"/>
</dbReference>
<evidence type="ECO:0000259" key="7">
    <source>
        <dbReference type="PROSITE" id="PS51186"/>
    </source>
</evidence>
<dbReference type="PANTHER" id="PTHR36174:SF1">
    <property type="entry name" value="LIPID II:GLYCINE GLYCYLTRANSFERASE"/>
    <property type="match status" value="1"/>
</dbReference>
<dbReference type="Proteomes" id="UP000177579">
    <property type="component" value="Unassembled WGS sequence"/>
</dbReference>
<sequence>MKIVNLNREQLNSFVGAQKHSQFLQSWEWGEFQESWGNKVVRLGFEDQKKLVMALTLIKVSLPFLKSYLFAPRIGIKYLTEDQLKFIFDSIEGIAQKEKAIFFRFEPRTKFSISNFTHQTTMGQFLIYKTIDIQPPKTIILNLEKEEEELLRAMHQKTRYNIGLAQRKGIFIREGNPENDFEEFWRIMEQTKDRDMFRSHSKGYYRKMLLLDNIKLFVAEFEGRVISANIISFFGNMATYIHGASSNEHRNIMAPYLLQWHVIKLAKEKGYKYYDFHGIDAQKWPGVTRFKKGFGGDEINYQGTFDLVFDKCWYILYKLVRKMRRMI</sequence>
<evidence type="ECO:0000256" key="6">
    <source>
        <dbReference type="ARBA" id="ARBA00023316"/>
    </source>
</evidence>
<dbReference type="EMBL" id="MFGO01000039">
    <property type="protein sequence ID" value="OGF39909.1"/>
    <property type="molecule type" value="Genomic_DNA"/>
</dbReference>
<comment type="caution">
    <text evidence="8">The sequence shown here is derived from an EMBL/GenBank/DDBJ whole genome shotgun (WGS) entry which is preliminary data.</text>
</comment>
<dbReference type="PROSITE" id="PS51191">
    <property type="entry name" value="FEMABX"/>
    <property type="match status" value="1"/>
</dbReference>
<keyword evidence="2" id="KW-0808">Transferase</keyword>
<evidence type="ECO:0000256" key="3">
    <source>
        <dbReference type="ARBA" id="ARBA00022960"/>
    </source>
</evidence>
<dbReference type="SUPFAM" id="SSF55729">
    <property type="entry name" value="Acyl-CoA N-acyltransferases (Nat)"/>
    <property type="match status" value="2"/>
</dbReference>
<evidence type="ECO:0000256" key="4">
    <source>
        <dbReference type="ARBA" id="ARBA00022984"/>
    </source>
</evidence>
<dbReference type="GO" id="GO:0016755">
    <property type="term" value="F:aminoacyltransferase activity"/>
    <property type="evidence" value="ECO:0007669"/>
    <property type="project" value="InterPro"/>
</dbReference>
<organism evidence="8 9">
    <name type="scientific">Candidatus Falkowbacteria bacterium RIFOXYD2_FULL_34_120</name>
    <dbReference type="NCBI Taxonomy" id="1798007"/>
    <lineage>
        <taxon>Bacteria</taxon>
        <taxon>Candidatus Falkowiibacteriota</taxon>
    </lineage>
</organism>